<keyword evidence="3" id="KW-1185">Reference proteome</keyword>
<gene>
    <name evidence="2" type="ORF">CCH79_00018860</name>
</gene>
<feature type="region of interest" description="Disordered" evidence="1">
    <location>
        <begin position="68"/>
        <end position="97"/>
    </location>
</feature>
<dbReference type="Proteomes" id="UP000250572">
    <property type="component" value="Unassembled WGS sequence"/>
</dbReference>
<dbReference type="EMBL" id="NHOQ01001897">
    <property type="protein sequence ID" value="PWA21801.1"/>
    <property type="molecule type" value="Genomic_DNA"/>
</dbReference>
<protein>
    <submittedName>
        <fullName evidence="2">Uncharacterized protein</fullName>
    </submittedName>
</protein>
<evidence type="ECO:0000256" key="1">
    <source>
        <dbReference type="SAM" id="MobiDB-lite"/>
    </source>
</evidence>
<name>A0A315VF08_GAMAF</name>
<feature type="compositionally biased region" description="Basic and acidic residues" evidence="1">
    <location>
        <begin position="68"/>
        <end position="84"/>
    </location>
</feature>
<proteinExistence type="predicted"/>
<evidence type="ECO:0000313" key="2">
    <source>
        <dbReference type="EMBL" id="PWA21801.1"/>
    </source>
</evidence>
<comment type="caution">
    <text evidence="2">The sequence shown here is derived from an EMBL/GenBank/DDBJ whole genome shotgun (WGS) entry which is preliminary data.</text>
</comment>
<dbReference type="AlphaFoldDB" id="A0A315VF08"/>
<accession>A0A315VF08</accession>
<reference evidence="2 3" key="1">
    <citation type="journal article" date="2018" name="G3 (Bethesda)">
        <title>A High-Quality Reference Genome for the Invasive Mosquitofish Gambusia affinis Using a Chicago Library.</title>
        <authorList>
            <person name="Hoffberg S.L."/>
            <person name="Troendle N.J."/>
            <person name="Glenn T.C."/>
            <person name="Mahmud O."/>
            <person name="Louha S."/>
            <person name="Chalopin D."/>
            <person name="Bennetzen J.L."/>
            <person name="Mauricio R."/>
        </authorList>
    </citation>
    <scope>NUCLEOTIDE SEQUENCE [LARGE SCALE GENOMIC DNA]</scope>
    <source>
        <strain evidence="2">NE01/NJP1002.9</strain>
        <tissue evidence="2">Muscle</tissue>
    </source>
</reference>
<sequence length="366" mass="40478">MVAVKERVAGWRSGRVGNSRPRGPVSCDFEMFLYFNTPESNNEVISRTLENLTALGRGSVGLTEVLRAKSDSGGDGGRGHRGEGDPSPSGHNRVSRHTAGLVVNIGTDRIIWKAIVTERNLLTYERNGGQGIKGMGKATINSAAGPSFLRDRNCSGCPDPTRCFRSRCRSRLETGKGTLSSGARPPVEVRATVSRLSERVGLLEEMSLFVVIGLGINLGLGAEPSTSLTEPGGRVHRCEHVKRPAVCSFEKQNRGCCDRGGIPESRGVTYLWEGRQANWAEYESQDQGDIVDFRRRKRDIQTLNICGEPVERVSNFCFLGVHIMDNLVWDVNTTELQNWPRRDYFLESPQKQQYFSKTAGILSIIY</sequence>
<organism evidence="2 3">
    <name type="scientific">Gambusia affinis</name>
    <name type="common">Western mosquitofish</name>
    <name type="synonym">Heterandria affinis</name>
    <dbReference type="NCBI Taxonomy" id="33528"/>
    <lineage>
        <taxon>Eukaryota</taxon>
        <taxon>Metazoa</taxon>
        <taxon>Chordata</taxon>
        <taxon>Craniata</taxon>
        <taxon>Vertebrata</taxon>
        <taxon>Euteleostomi</taxon>
        <taxon>Actinopterygii</taxon>
        <taxon>Neopterygii</taxon>
        <taxon>Teleostei</taxon>
        <taxon>Neoteleostei</taxon>
        <taxon>Acanthomorphata</taxon>
        <taxon>Ovalentaria</taxon>
        <taxon>Atherinomorphae</taxon>
        <taxon>Cyprinodontiformes</taxon>
        <taxon>Poeciliidae</taxon>
        <taxon>Poeciliinae</taxon>
        <taxon>Gambusia</taxon>
    </lineage>
</organism>
<evidence type="ECO:0000313" key="3">
    <source>
        <dbReference type="Proteomes" id="UP000250572"/>
    </source>
</evidence>